<organism evidence="1">
    <name type="scientific">Brucella anthropi</name>
    <name type="common">Ochrobactrum anthropi</name>
    <dbReference type="NCBI Taxonomy" id="529"/>
    <lineage>
        <taxon>Bacteria</taxon>
        <taxon>Pseudomonadati</taxon>
        <taxon>Pseudomonadota</taxon>
        <taxon>Alphaproteobacteria</taxon>
        <taxon>Hyphomicrobiales</taxon>
        <taxon>Brucellaceae</taxon>
        <taxon>Brucella/Ochrobactrum group</taxon>
        <taxon>Brucella</taxon>
    </lineage>
</organism>
<reference evidence="1" key="1">
    <citation type="submission" date="2016-02" db="EMBL/GenBank/DDBJ databases">
        <title>Genomic sequences of Ochrobactrum anthropi.</title>
        <authorList>
            <person name="Chudasama K.S."/>
            <person name="Thaker V.S."/>
        </authorList>
    </citation>
    <scope>NUCLEOTIDE SEQUENCE [LARGE SCALE GENOMIC DNA]</scope>
    <source>
        <strain evidence="1">SUBG007</strain>
    </source>
</reference>
<dbReference type="EMBL" id="LUAY01002332">
    <property type="protein sequence ID" value="KYB45861.1"/>
    <property type="molecule type" value="Genomic_DNA"/>
</dbReference>
<sequence length="80" mass="8818">MAKKIKEVATQPSSRWFQVTGERFDWKPKPNVMITFPHGSIGYRPLACIEAGLSLGLIKVIEKPDGYSVDKAGNVVRDGS</sequence>
<accession>A0A656Z6R9</accession>
<name>A0A656Z6R9_BRUAN</name>
<comment type="caution">
    <text evidence="1">The sequence shown here is derived from an EMBL/GenBank/DDBJ whole genome shotgun (WGS) entry which is preliminary data.</text>
</comment>
<dbReference type="AlphaFoldDB" id="A0A656Z6R9"/>
<proteinExistence type="predicted"/>
<gene>
    <name evidence="1" type="ORF">AB664_31575</name>
</gene>
<protein>
    <submittedName>
        <fullName evidence="1">Uncharacterized protein</fullName>
    </submittedName>
</protein>
<evidence type="ECO:0000313" key="1">
    <source>
        <dbReference type="EMBL" id="KYB45861.1"/>
    </source>
</evidence>